<reference evidence="2 3" key="1">
    <citation type="journal article" date="2018" name="Nat. Ecol. Evol.">
        <title>Pezizomycetes genomes reveal the molecular basis of ectomycorrhizal truffle lifestyle.</title>
        <authorList>
            <person name="Murat C."/>
            <person name="Payen T."/>
            <person name="Noel B."/>
            <person name="Kuo A."/>
            <person name="Morin E."/>
            <person name="Chen J."/>
            <person name="Kohler A."/>
            <person name="Krizsan K."/>
            <person name="Balestrini R."/>
            <person name="Da Silva C."/>
            <person name="Montanini B."/>
            <person name="Hainaut M."/>
            <person name="Levati E."/>
            <person name="Barry K.W."/>
            <person name="Belfiori B."/>
            <person name="Cichocki N."/>
            <person name="Clum A."/>
            <person name="Dockter R.B."/>
            <person name="Fauchery L."/>
            <person name="Guy J."/>
            <person name="Iotti M."/>
            <person name="Le Tacon F."/>
            <person name="Lindquist E.A."/>
            <person name="Lipzen A."/>
            <person name="Malagnac F."/>
            <person name="Mello A."/>
            <person name="Molinier V."/>
            <person name="Miyauchi S."/>
            <person name="Poulain J."/>
            <person name="Riccioni C."/>
            <person name="Rubini A."/>
            <person name="Sitrit Y."/>
            <person name="Splivallo R."/>
            <person name="Traeger S."/>
            <person name="Wang M."/>
            <person name="Zifcakova L."/>
            <person name="Wipf D."/>
            <person name="Zambonelli A."/>
            <person name="Paolocci F."/>
            <person name="Nowrousian M."/>
            <person name="Ottonello S."/>
            <person name="Baldrian P."/>
            <person name="Spatafora J.W."/>
            <person name="Henrissat B."/>
            <person name="Nagy L.G."/>
            <person name="Aury J.M."/>
            <person name="Wincker P."/>
            <person name="Grigoriev I.V."/>
            <person name="Bonfante P."/>
            <person name="Martin F.M."/>
        </authorList>
    </citation>
    <scope>NUCLEOTIDE SEQUENCE [LARGE SCALE GENOMIC DNA]</scope>
    <source>
        <strain evidence="2 3">ATCC MYA-4762</strain>
    </source>
</reference>
<feature type="compositionally biased region" description="Basic and acidic residues" evidence="1">
    <location>
        <begin position="79"/>
        <end position="93"/>
    </location>
</feature>
<protein>
    <submittedName>
        <fullName evidence="2">Uncharacterized protein</fullName>
    </submittedName>
</protein>
<sequence>MVFYQFIYLSSLPFIFNMSASQASNSRAPTRVPDLQPMEPFTNETQEAFHQYLRDTPHRLRFDDTRYDEHKQWPLQAQESDHDNGDPNRPRAR</sequence>
<organism evidence="2 3">
    <name type="scientific">Terfezia boudieri ATCC MYA-4762</name>
    <dbReference type="NCBI Taxonomy" id="1051890"/>
    <lineage>
        <taxon>Eukaryota</taxon>
        <taxon>Fungi</taxon>
        <taxon>Dikarya</taxon>
        <taxon>Ascomycota</taxon>
        <taxon>Pezizomycotina</taxon>
        <taxon>Pezizomycetes</taxon>
        <taxon>Pezizales</taxon>
        <taxon>Pezizaceae</taxon>
        <taxon>Terfezia</taxon>
    </lineage>
</organism>
<feature type="compositionally biased region" description="Basic and acidic residues" evidence="1">
    <location>
        <begin position="60"/>
        <end position="72"/>
    </location>
</feature>
<dbReference type="EMBL" id="ML121551">
    <property type="protein sequence ID" value="RPB22469.1"/>
    <property type="molecule type" value="Genomic_DNA"/>
</dbReference>
<feature type="region of interest" description="Disordered" evidence="1">
    <location>
        <begin position="60"/>
        <end position="93"/>
    </location>
</feature>
<dbReference type="Proteomes" id="UP000267821">
    <property type="component" value="Unassembled WGS sequence"/>
</dbReference>
<dbReference type="AlphaFoldDB" id="A0A3N4LLV5"/>
<name>A0A3N4LLV5_9PEZI</name>
<evidence type="ECO:0000313" key="3">
    <source>
        <dbReference type="Proteomes" id="UP000267821"/>
    </source>
</evidence>
<dbReference type="InParanoid" id="A0A3N4LLV5"/>
<keyword evidence="3" id="KW-1185">Reference proteome</keyword>
<gene>
    <name evidence="2" type="ORF">L211DRAFT_325384</name>
</gene>
<evidence type="ECO:0000256" key="1">
    <source>
        <dbReference type="SAM" id="MobiDB-lite"/>
    </source>
</evidence>
<evidence type="ECO:0000313" key="2">
    <source>
        <dbReference type="EMBL" id="RPB22469.1"/>
    </source>
</evidence>
<accession>A0A3N4LLV5</accession>
<proteinExistence type="predicted"/>